<evidence type="ECO:0000313" key="2">
    <source>
        <dbReference type="Proteomes" id="UP000187203"/>
    </source>
</evidence>
<gene>
    <name evidence="1" type="ORF">COLO4_25550</name>
</gene>
<protein>
    <submittedName>
        <fullName evidence="1">Glutamine synthetase</fullName>
    </submittedName>
</protein>
<sequence length="69" mass="7759">MFTLQLLSLSRAAAKIFSHPDVVAEEPWYELSGSTHCCQKTLNGHLDGLLVVTLDLRLSRFFLPYACSF</sequence>
<organism evidence="1 2">
    <name type="scientific">Corchorus olitorius</name>
    <dbReference type="NCBI Taxonomy" id="93759"/>
    <lineage>
        <taxon>Eukaryota</taxon>
        <taxon>Viridiplantae</taxon>
        <taxon>Streptophyta</taxon>
        <taxon>Embryophyta</taxon>
        <taxon>Tracheophyta</taxon>
        <taxon>Spermatophyta</taxon>
        <taxon>Magnoliopsida</taxon>
        <taxon>eudicotyledons</taxon>
        <taxon>Gunneridae</taxon>
        <taxon>Pentapetalae</taxon>
        <taxon>rosids</taxon>
        <taxon>malvids</taxon>
        <taxon>Malvales</taxon>
        <taxon>Malvaceae</taxon>
        <taxon>Grewioideae</taxon>
        <taxon>Apeibeae</taxon>
        <taxon>Corchorus</taxon>
    </lineage>
</organism>
<accession>A0A1R3I1L9</accession>
<dbReference type="EMBL" id="AWUE01019081">
    <property type="protein sequence ID" value="OMO76484.1"/>
    <property type="molecule type" value="Genomic_DNA"/>
</dbReference>
<comment type="caution">
    <text evidence="1">The sequence shown here is derived from an EMBL/GenBank/DDBJ whole genome shotgun (WGS) entry which is preliminary data.</text>
</comment>
<dbReference type="AlphaFoldDB" id="A0A1R3I1L9"/>
<reference evidence="2" key="1">
    <citation type="submission" date="2013-09" db="EMBL/GenBank/DDBJ databases">
        <title>Corchorus olitorius genome sequencing.</title>
        <authorList>
            <person name="Alam M."/>
            <person name="Haque M.S."/>
            <person name="Islam M.S."/>
            <person name="Emdad E.M."/>
            <person name="Islam M.M."/>
            <person name="Ahmed B."/>
            <person name="Halim A."/>
            <person name="Hossen Q.M.M."/>
            <person name="Hossain M.Z."/>
            <person name="Ahmed R."/>
            <person name="Khan M.M."/>
            <person name="Islam R."/>
            <person name="Rashid M.M."/>
            <person name="Khan S.A."/>
            <person name="Rahman M.S."/>
            <person name="Alam M."/>
            <person name="Yahiya A.S."/>
            <person name="Khan M.S."/>
            <person name="Azam M.S."/>
            <person name="Haque T."/>
            <person name="Lashkar M.Z.H."/>
            <person name="Akhand A.I."/>
            <person name="Morshed G."/>
            <person name="Roy S."/>
            <person name="Uddin K.S."/>
            <person name="Rabeya T."/>
            <person name="Hossain A.S."/>
            <person name="Chowdhury A."/>
            <person name="Snigdha A.R."/>
            <person name="Mortoza M.S."/>
            <person name="Matin S.A."/>
            <person name="Hoque S.M.E."/>
            <person name="Islam M.K."/>
            <person name="Roy D.K."/>
            <person name="Haider R."/>
            <person name="Moosa M.M."/>
            <person name="Elias S.M."/>
            <person name="Hasan A.M."/>
            <person name="Jahan S."/>
            <person name="Shafiuddin M."/>
            <person name="Mahmood N."/>
            <person name="Shommy N.S."/>
        </authorList>
    </citation>
    <scope>NUCLEOTIDE SEQUENCE [LARGE SCALE GENOMIC DNA]</scope>
    <source>
        <strain evidence="2">cv. O-4</strain>
    </source>
</reference>
<proteinExistence type="predicted"/>
<keyword evidence="2" id="KW-1185">Reference proteome</keyword>
<dbReference type="Proteomes" id="UP000187203">
    <property type="component" value="Unassembled WGS sequence"/>
</dbReference>
<name>A0A1R3I1L9_9ROSI</name>
<evidence type="ECO:0000313" key="1">
    <source>
        <dbReference type="EMBL" id="OMO76484.1"/>
    </source>
</evidence>